<proteinExistence type="predicted"/>
<name>A0ABV8NFT6_9ACTN</name>
<feature type="region of interest" description="Disordered" evidence="1">
    <location>
        <begin position="103"/>
        <end position="129"/>
    </location>
</feature>
<feature type="compositionally biased region" description="Acidic residues" evidence="1">
    <location>
        <begin position="110"/>
        <end position="119"/>
    </location>
</feature>
<keyword evidence="3" id="KW-1185">Reference proteome</keyword>
<evidence type="ECO:0000256" key="1">
    <source>
        <dbReference type="SAM" id="MobiDB-lite"/>
    </source>
</evidence>
<dbReference type="RefSeq" id="WP_307817166.1">
    <property type="nucleotide sequence ID" value="NZ_BAAAYA010000006.1"/>
</dbReference>
<gene>
    <name evidence="2" type="ORF">ACFO3R_31020</name>
</gene>
<dbReference type="EMBL" id="JBHSCF010000057">
    <property type="protein sequence ID" value="MFC4190774.1"/>
    <property type="molecule type" value="Genomic_DNA"/>
</dbReference>
<comment type="caution">
    <text evidence="2">The sequence shown here is derived from an EMBL/GenBank/DDBJ whole genome shotgun (WGS) entry which is preliminary data.</text>
</comment>
<evidence type="ECO:0000313" key="2">
    <source>
        <dbReference type="EMBL" id="MFC4190774.1"/>
    </source>
</evidence>
<organism evidence="2 3">
    <name type="scientific">Streptomyces flavovirens</name>
    <dbReference type="NCBI Taxonomy" id="52258"/>
    <lineage>
        <taxon>Bacteria</taxon>
        <taxon>Bacillati</taxon>
        <taxon>Actinomycetota</taxon>
        <taxon>Actinomycetes</taxon>
        <taxon>Kitasatosporales</taxon>
        <taxon>Streptomycetaceae</taxon>
        <taxon>Streptomyces</taxon>
    </lineage>
</organism>
<evidence type="ECO:0000313" key="3">
    <source>
        <dbReference type="Proteomes" id="UP001595871"/>
    </source>
</evidence>
<dbReference type="Proteomes" id="UP001595871">
    <property type="component" value="Unassembled WGS sequence"/>
</dbReference>
<reference evidence="3" key="1">
    <citation type="journal article" date="2019" name="Int. J. Syst. Evol. Microbiol.">
        <title>The Global Catalogue of Microorganisms (GCM) 10K type strain sequencing project: providing services to taxonomists for standard genome sequencing and annotation.</title>
        <authorList>
            <consortium name="The Broad Institute Genomics Platform"/>
            <consortium name="The Broad Institute Genome Sequencing Center for Infectious Disease"/>
            <person name="Wu L."/>
            <person name="Ma J."/>
        </authorList>
    </citation>
    <scope>NUCLEOTIDE SEQUENCE [LARGE SCALE GENOMIC DNA]</scope>
    <source>
        <strain evidence="3">CCM 3243</strain>
    </source>
</reference>
<sequence length="129" mass="13790">MTHRTEGDRRRRQDLADAAAGLPPRLLPWARDGKSCYLSTDGGPNGVLSRLADEMEAVQLGMGVSVLGSADKVLSDPKSPYSEVRYTALRLSECLRDALRVAESRGDGIPESDGEEAEDGPTLSAEAFG</sequence>
<protein>
    <submittedName>
        <fullName evidence="2">Uncharacterized protein</fullName>
    </submittedName>
</protein>
<accession>A0ABV8NFT6</accession>